<dbReference type="Proteomes" id="UP000295132">
    <property type="component" value="Unassembled WGS sequence"/>
</dbReference>
<sequence>MKEWNRDEFSLFIENKSTGLVYFYTPLCGTCQVASRMLQVIEQMVDCKMGKMNLNFYPDFGKSYGIESVPCLMFIHNGQVVELLYAFRSVPYLIEKINENLT</sequence>
<dbReference type="Gene3D" id="3.40.30.10">
    <property type="entry name" value="Glutaredoxin"/>
    <property type="match status" value="1"/>
</dbReference>
<evidence type="ECO:0000313" key="4">
    <source>
        <dbReference type="Proteomes" id="UP000295132"/>
    </source>
</evidence>
<evidence type="ECO:0000313" key="2">
    <source>
        <dbReference type="EMBL" id="MDQ6600233.1"/>
    </source>
</evidence>
<reference evidence="3 4" key="1">
    <citation type="submission" date="2019-03" db="EMBL/GenBank/DDBJ databases">
        <title>Bacillus niacini sp. nov. a Nicotinate-Metabolizing Mesophile Isolated from Soil.</title>
        <authorList>
            <person name="Zhang G."/>
        </authorList>
    </citation>
    <scope>NUCLEOTIDE SEQUENCE [LARGE SCALE GENOMIC DNA]</scope>
    <source>
        <strain evidence="3 4">WN066</strain>
    </source>
</reference>
<dbReference type="InterPro" id="IPR036249">
    <property type="entry name" value="Thioredoxin-like_sf"/>
</dbReference>
<dbReference type="EMBL" id="JAVGVR010000001">
    <property type="protein sequence ID" value="MDQ6600233.1"/>
    <property type="molecule type" value="Genomic_DNA"/>
</dbReference>
<dbReference type="SUPFAM" id="SSF52833">
    <property type="entry name" value="Thioredoxin-like"/>
    <property type="match status" value="1"/>
</dbReference>
<dbReference type="Proteomes" id="UP001178888">
    <property type="component" value="Unassembled WGS sequence"/>
</dbReference>
<accession>A0A4R5VVP2</accession>
<feature type="domain" description="Thioredoxin" evidence="1">
    <location>
        <begin position="3"/>
        <end position="95"/>
    </location>
</feature>
<dbReference type="InterPro" id="IPR013766">
    <property type="entry name" value="Thioredoxin_domain"/>
</dbReference>
<protein>
    <submittedName>
        <fullName evidence="2 3">Thioredoxin</fullName>
    </submittedName>
</protein>
<name>A0A4R5VVP2_9BACI</name>
<dbReference type="AlphaFoldDB" id="A0A4R5VVP2"/>
<reference evidence="2" key="2">
    <citation type="submission" date="2023-08" db="EMBL/GenBank/DDBJ databases">
        <title>Nitrogen cycling bacteria in agricultural field soils.</title>
        <authorList>
            <person name="Jang J."/>
        </authorList>
    </citation>
    <scope>NUCLEOTIDE SEQUENCE</scope>
    <source>
        <strain evidence="2">PS3-36</strain>
    </source>
</reference>
<keyword evidence="5" id="KW-1185">Reference proteome</keyword>
<evidence type="ECO:0000313" key="3">
    <source>
        <dbReference type="EMBL" id="TDK62315.1"/>
    </source>
</evidence>
<proteinExistence type="predicted"/>
<dbReference type="EMBL" id="SMYO01000004">
    <property type="protein sequence ID" value="TDK62315.1"/>
    <property type="molecule type" value="Genomic_DNA"/>
</dbReference>
<evidence type="ECO:0000259" key="1">
    <source>
        <dbReference type="Pfam" id="PF00085"/>
    </source>
</evidence>
<organism evidence="3 4">
    <name type="scientific">Bacillus salipaludis</name>
    <dbReference type="NCBI Taxonomy" id="2547811"/>
    <lineage>
        <taxon>Bacteria</taxon>
        <taxon>Bacillati</taxon>
        <taxon>Bacillota</taxon>
        <taxon>Bacilli</taxon>
        <taxon>Bacillales</taxon>
        <taxon>Bacillaceae</taxon>
        <taxon>Bacillus</taxon>
    </lineage>
</organism>
<gene>
    <name evidence="3" type="ORF">E2K98_09685</name>
    <name evidence="2" type="ORF">RCG21_28580</name>
</gene>
<dbReference type="Pfam" id="PF00085">
    <property type="entry name" value="Thioredoxin"/>
    <property type="match status" value="1"/>
</dbReference>
<dbReference type="CDD" id="cd02947">
    <property type="entry name" value="TRX_family"/>
    <property type="match status" value="1"/>
</dbReference>
<dbReference type="RefSeq" id="WP_133334039.1">
    <property type="nucleotide sequence ID" value="NZ_JAVGVR010000001.1"/>
</dbReference>
<comment type="caution">
    <text evidence="3">The sequence shown here is derived from an EMBL/GenBank/DDBJ whole genome shotgun (WGS) entry which is preliminary data.</text>
</comment>
<evidence type="ECO:0000313" key="5">
    <source>
        <dbReference type="Proteomes" id="UP001178888"/>
    </source>
</evidence>